<dbReference type="AlphaFoldDB" id="A0A0L0VVS0"/>
<feature type="region of interest" description="Disordered" evidence="1">
    <location>
        <begin position="401"/>
        <end position="421"/>
    </location>
</feature>
<dbReference type="Proteomes" id="UP000054564">
    <property type="component" value="Unassembled WGS sequence"/>
</dbReference>
<evidence type="ECO:0000256" key="1">
    <source>
        <dbReference type="SAM" id="MobiDB-lite"/>
    </source>
</evidence>
<dbReference type="PANTHER" id="PTHR33069">
    <property type="entry name" value="CHROMOSOME 7, WHOLE GENOME SHOTGUN SEQUENCE-RELATED"/>
    <property type="match status" value="1"/>
</dbReference>
<accession>A0A0L0VVS0</accession>
<comment type="caution">
    <text evidence="2">The sequence shown here is derived from an EMBL/GenBank/DDBJ whole genome shotgun (WGS) entry which is preliminary data.</text>
</comment>
<proteinExistence type="predicted"/>
<dbReference type="EMBL" id="AJIL01000017">
    <property type="protein sequence ID" value="KNF03399.1"/>
    <property type="molecule type" value="Genomic_DNA"/>
</dbReference>
<gene>
    <name evidence="2" type="ORF">PSTG_03339</name>
</gene>
<evidence type="ECO:0000313" key="2">
    <source>
        <dbReference type="EMBL" id="KNF03399.1"/>
    </source>
</evidence>
<feature type="compositionally biased region" description="Low complexity" evidence="1">
    <location>
        <begin position="409"/>
        <end position="421"/>
    </location>
</feature>
<organism evidence="2 3">
    <name type="scientific">Puccinia striiformis f. sp. tritici PST-78</name>
    <dbReference type="NCBI Taxonomy" id="1165861"/>
    <lineage>
        <taxon>Eukaryota</taxon>
        <taxon>Fungi</taxon>
        <taxon>Dikarya</taxon>
        <taxon>Basidiomycota</taxon>
        <taxon>Pucciniomycotina</taxon>
        <taxon>Pucciniomycetes</taxon>
        <taxon>Pucciniales</taxon>
        <taxon>Pucciniaceae</taxon>
        <taxon>Puccinia</taxon>
    </lineage>
</organism>
<reference evidence="3" key="1">
    <citation type="submission" date="2014-03" db="EMBL/GenBank/DDBJ databases">
        <title>The Genome Sequence of Puccinia striiformis f. sp. tritici PST-78.</title>
        <authorList>
            <consortium name="The Broad Institute Genome Sequencing Platform"/>
            <person name="Cuomo C."/>
            <person name="Hulbert S."/>
            <person name="Chen X."/>
            <person name="Walker B."/>
            <person name="Young S.K."/>
            <person name="Zeng Q."/>
            <person name="Gargeya S."/>
            <person name="Fitzgerald M."/>
            <person name="Haas B."/>
            <person name="Abouelleil A."/>
            <person name="Alvarado L."/>
            <person name="Arachchi H.M."/>
            <person name="Berlin A.M."/>
            <person name="Chapman S.B."/>
            <person name="Goldberg J."/>
            <person name="Griggs A."/>
            <person name="Gujja S."/>
            <person name="Hansen M."/>
            <person name="Howarth C."/>
            <person name="Imamovic A."/>
            <person name="Larimer J."/>
            <person name="McCowan C."/>
            <person name="Montmayeur A."/>
            <person name="Murphy C."/>
            <person name="Neiman D."/>
            <person name="Pearson M."/>
            <person name="Priest M."/>
            <person name="Roberts A."/>
            <person name="Saif S."/>
            <person name="Shea T."/>
            <person name="Sisk P."/>
            <person name="Sykes S."/>
            <person name="Wortman J."/>
            <person name="Nusbaum C."/>
            <person name="Birren B."/>
        </authorList>
    </citation>
    <scope>NUCLEOTIDE SEQUENCE [LARGE SCALE GENOMIC DNA]</scope>
    <source>
        <strain evidence="3">race PST-78</strain>
    </source>
</reference>
<name>A0A0L0VVS0_9BASI</name>
<sequence length="421" mass="47937">MGDFDDFNMLDTQHQGDLVILGFENLISKYDQRTSQTPAFQTPQSETRRQIKLMNSKKDSLTRLYRHLLPLAQRQIRRLSELLVRIDSDEEPGSQLKLVFELQPELDHVLDQICAIREAAFLEALSDSHSSGAEDPGEHVKLRLAGLNGISCNLLPKLVTYFREFCDLIKQTKFSSSGTTNNHTDINSSKTSVIGLRDQICEEIEEIGNNFLASDYDTSDLVIFDLDSQLTHCMLLKARIFVPIPGLLSREHDPAPLVKAAIPVLKLTRLFFKKISHPDMVIELQYPISDYAHKELKILRDLPGIVVSGLAELFDILRKPFIITWTALRLSTQAHPDQPYGIVENIKICFRRALVALKLVTCELPYHNGFFNHRYFERWFRTWDTLFTISINNLLDAIDSTDSDDSSDSSDSSDSNDSIHL</sequence>
<dbReference type="PANTHER" id="PTHR33069:SF3">
    <property type="entry name" value="DYNEIN HEAVY CHAIN TAIL DOMAIN-CONTAINING PROTEIN"/>
    <property type="match status" value="1"/>
</dbReference>
<keyword evidence="3" id="KW-1185">Reference proteome</keyword>
<protein>
    <submittedName>
        <fullName evidence="2">Uncharacterized protein</fullName>
    </submittedName>
</protein>
<evidence type="ECO:0000313" key="3">
    <source>
        <dbReference type="Proteomes" id="UP000054564"/>
    </source>
</evidence>